<dbReference type="InterPro" id="IPR045303">
    <property type="entry name" value="ARID_HMGB9-like"/>
</dbReference>
<dbReference type="SUPFAM" id="SSF47095">
    <property type="entry name" value="HMG-box"/>
    <property type="match status" value="1"/>
</dbReference>
<evidence type="ECO:0000256" key="1">
    <source>
        <dbReference type="PROSITE-ProRule" id="PRU00267"/>
    </source>
</evidence>
<dbReference type="PROSITE" id="PS50118">
    <property type="entry name" value="HMG_BOX_2"/>
    <property type="match status" value="1"/>
</dbReference>
<sequence>MGAELREGEGLEITERGAAEGLEMTLGVKSDVSMANDVHPKVYPPPLLSHVEVSTNPIAFYDTLRRLHSALGSRFMIPVIGGKELNLHQLYVQVTQRGGLEKVILERRWRDVIATFDFPPTTTSASFVLRKYYLSLLHHYEQLYFFRTQGPLVAPSAEFANARLAHVSLTHPDQVPRATASHEEEAKPRSSRGPQLVVPAPAHIREGHVCLSVDNASQSPILVGPRPSIGSSSAAAPLTLDNAQTVMPAIPRPIKGHEPGEASYVAKAPAIVEDKTVTYANGVLGSHSAASAPTSGESTPTAEKYAVSNADGHQATPSGPISTNPTLAGSSSTGVQNLSVSGTIDGKFEHGYFVSVRVGTQVLHGVLYHAHPLDAAYSSLHQSNYPTSGTNSLLEQSPSNVTDPYIPQTRSSQRRKKYKNRAPGQPKPNRSAYNFFFAEEHAKLKVEHPRKERQYSKMIGDSWSKLTEEERGVYDAYGKRDKERYRRELQAYRERMGLAQPRGVLRVRRP</sequence>
<dbReference type="OMA" id="YEHVYFF"/>
<organism evidence="5 6">
    <name type="scientific">Asparagus officinalis</name>
    <name type="common">Garden asparagus</name>
    <dbReference type="NCBI Taxonomy" id="4686"/>
    <lineage>
        <taxon>Eukaryota</taxon>
        <taxon>Viridiplantae</taxon>
        <taxon>Streptophyta</taxon>
        <taxon>Embryophyta</taxon>
        <taxon>Tracheophyta</taxon>
        <taxon>Spermatophyta</taxon>
        <taxon>Magnoliopsida</taxon>
        <taxon>Liliopsida</taxon>
        <taxon>Asparagales</taxon>
        <taxon>Asparagaceae</taxon>
        <taxon>Asparagoideae</taxon>
        <taxon>Asparagus</taxon>
    </lineage>
</organism>
<dbReference type="InterPro" id="IPR036910">
    <property type="entry name" value="HMG_box_dom_sf"/>
</dbReference>
<feature type="region of interest" description="Disordered" evidence="2">
    <location>
        <begin position="385"/>
        <end position="431"/>
    </location>
</feature>
<dbReference type="SUPFAM" id="SSF46774">
    <property type="entry name" value="ARID-like"/>
    <property type="match status" value="1"/>
</dbReference>
<feature type="compositionally biased region" description="Polar residues" evidence="2">
    <location>
        <begin position="315"/>
        <end position="335"/>
    </location>
</feature>
<keyword evidence="1" id="KW-0539">Nucleus</keyword>
<evidence type="ECO:0000259" key="3">
    <source>
        <dbReference type="PROSITE" id="PS50118"/>
    </source>
</evidence>
<feature type="region of interest" description="Disordered" evidence="2">
    <location>
        <begin position="174"/>
        <end position="195"/>
    </location>
</feature>
<evidence type="ECO:0000259" key="4">
    <source>
        <dbReference type="PROSITE" id="PS51011"/>
    </source>
</evidence>
<dbReference type="Gene3D" id="1.10.150.60">
    <property type="entry name" value="ARID DNA-binding domain"/>
    <property type="match status" value="1"/>
</dbReference>
<dbReference type="CDD" id="cd22009">
    <property type="entry name" value="HMG-box_AtHMGB9-like"/>
    <property type="match status" value="1"/>
</dbReference>
<dbReference type="CDD" id="cd16872">
    <property type="entry name" value="ARID_HMGB9-like"/>
    <property type="match status" value="1"/>
</dbReference>
<dbReference type="InterPro" id="IPR009071">
    <property type="entry name" value="HMG_box_dom"/>
</dbReference>
<keyword evidence="6" id="KW-1185">Reference proteome</keyword>
<dbReference type="PROSITE" id="PS51011">
    <property type="entry name" value="ARID"/>
    <property type="match status" value="1"/>
</dbReference>
<proteinExistence type="predicted"/>
<keyword evidence="1" id="KW-0238">DNA-binding</keyword>
<protein>
    <recommendedName>
        <fullName evidence="7">HMG box domain-containing protein</fullName>
    </recommendedName>
</protein>
<dbReference type="Gramene" id="ONK72824">
    <property type="protein sequence ID" value="ONK72824"/>
    <property type="gene ID" value="A4U43_C04F23610"/>
</dbReference>
<dbReference type="GO" id="GO:0005634">
    <property type="term" value="C:nucleus"/>
    <property type="evidence" value="ECO:0007669"/>
    <property type="project" value="UniProtKB-UniRule"/>
</dbReference>
<dbReference type="AlphaFoldDB" id="A0A5P1F3V1"/>
<evidence type="ECO:0000313" key="6">
    <source>
        <dbReference type="Proteomes" id="UP000243459"/>
    </source>
</evidence>
<dbReference type="SMART" id="SM00398">
    <property type="entry name" value="HMG"/>
    <property type="match status" value="1"/>
</dbReference>
<evidence type="ECO:0000256" key="2">
    <source>
        <dbReference type="SAM" id="MobiDB-lite"/>
    </source>
</evidence>
<evidence type="ECO:0008006" key="7">
    <source>
        <dbReference type="Google" id="ProtNLM"/>
    </source>
</evidence>
<reference evidence="6" key="1">
    <citation type="journal article" date="2017" name="Nat. Commun.">
        <title>The asparagus genome sheds light on the origin and evolution of a young Y chromosome.</title>
        <authorList>
            <person name="Harkess A."/>
            <person name="Zhou J."/>
            <person name="Xu C."/>
            <person name="Bowers J.E."/>
            <person name="Van der Hulst R."/>
            <person name="Ayyampalayam S."/>
            <person name="Mercati F."/>
            <person name="Riccardi P."/>
            <person name="McKain M.R."/>
            <person name="Kakrana A."/>
            <person name="Tang H."/>
            <person name="Ray J."/>
            <person name="Groenendijk J."/>
            <person name="Arikit S."/>
            <person name="Mathioni S.M."/>
            <person name="Nakano M."/>
            <person name="Shan H."/>
            <person name="Telgmann-Rauber A."/>
            <person name="Kanno A."/>
            <person name="Yue Z."/>
            <person name="Chen H."/>
            <person name="Li W."/>
            <person name="Chen Y."/>
            <person name="Xu X."/>
            <person name="Zhang Y."/>
            <person name="Luo S."/>
            <person name="Chen H."/>
            <person name="Gao J."/>
            <person name="Mao Z."/>
            <person name="Pires J.C."/>
            <person name="Luo M."/>
            <person name="Kudrna D."/>
            <person name="Wing R.A."/>
            <person name="Meyers B.C."/>
            <person name="Yi K."/>
            <person name="Kong H."/>
            <person name="Lavrijsen P."/>
            <person name="Sunseri F."/>
            <person name="Falavigna A."/>
            <person name="Ye Y."/>
            <person name="Leebens-Mack J.H."/>
            <person name="Chen G."/>
        </authorList>
    </citation>
    <scope>NUCLEOTIDE SEQUENCE [LARGE SCALE GENOMIC DNA]</scope>
    <source>
        <strain evidence="6">cv. DH0086</strain>
    </source>
</reference>
<feature type="DNA-binding region" description="HMG box" evidence="1">
    <location>
        <begin position="426"/>
        <end position="493"/>
    </location>
</feature>
<dbReference type="PANTHER" id="PTHR46691:SF1">
    <property type="entry name" value="AT-RICH INTERACTIVE DOMAIN-CONTAINING PROTEIN 2"/>
    <property type="match status" value="1"/>
</dbReference>
<dbReference type="InterPro" id="IPR001606">
    <property type="entry name" value="ARID_dom"/>
</dbReference>
<dbReference type="GO" id="GO:0003677">
    <property type="term" value="F:DNA binding"/>
    <property type="evidence" value="ECO:0007669"/>
    <property type="project" value="UniProtKB-UniRule"/>
</dbReference>
<dbReference type="SMART" id="SM01014">
    <property type="entry name" value="ARID"/>
    <property type="match status" value="1"/>
</dbReference>
<dbReference type="EMBL" id="CM007384">
    <property type="protein sequence ID" value="ONK72824.1"/>
    <property type="molecule type" value="Genomic_DNA"/>
</dbReference>
<gene>
    <name evidence="5" type="ORF">A4U43_C04F23610</name>
</gene>
<evidence type="ECO:0000313" key="5">
    <source>
        <dbReference type="EMBL" id="ONK72824.1"/>
    </source>
</evidence>
<dbReference type="PANTHER" id="PTHR46691">
    <property type="entry name" value="HIGH MOBILITY GROUP B PROTEIN 9"/>
    <property type="match status" value="1"/>
</dbReference>
<feature type="region of interest" description="Disordered" evidence="2">
    <location>
        <begin position="309"/>
        <end position="335"/>
    </location>
</feature>
<dbReference type="Gene3D" id="1.10.30.10">
    <property type="entry name" value="High mobility group box domain"/>
    <property type="match status" value="1"/>
</dbReference>
<accession>A0A5P1F3V1</accession>
<dbReference type="Pfam" id="PF01388">
    <property type="entry name" value="ARID"/>
    <property type="match status" value="1"/>
</dbReference>
<dbReference type="SMART" id="SM00501">
    <property type="entry name" value="BRIGHT"/>
    <property type="match status" value="1"/>
</dbReference>
<dbReference type="Proteomes" id="UP000243459">
    <property type="component" value="Chromosome 4"/>
</dbReference>
<dbReference type="Pfam" id="PF00505">
    <property type="entry name" value="HMG_box"/>
    <property type="match status" value="1"/>
</dbReference>
<feature type="domain" description="ARID" evidence="4">
    <location>
        <begin position="54"/>
        <end position="145"/>
    </location>
</feature>
<feature type="compositionally biased region" description="Polar residues" evidence="2">
    <location>
        <begin position="385"/>
        <end position="402"/>
    </location>
</feature>
<dbReference type="InterPro" id="IPR036431">
    <property type="entry name" value="ARID_dom_sf"/>
</dbReference>
<name>A0A5P1F3V1_ASPOF</name>
<feature type="domain" description="HMG box" evidence="3">
    <location>
        <begin position="426"/>
        <end position="493"/>
    </location>
</feature>